<evidence type="ECO:0008006" key="10">
    <source>
        <dbReference type="Google" id="ProtNLM"/>
    </source>
</evidence>
<feature type="transmembrane region" description="Helical" evidence="7">
    <location>
        <begin position="65"/>
        <end position="86"/>
    </location>
</feature>
<keyword evidence="4 7" id="KW-0812">Transmembrane</keyword>
<keyword evidence="5 7" id="KW-1133">Transmembrane helix</keyword>
<protein>
    <recommendedName>
        <fullName evidence="10">Protein myomaker</fullName>
    </recommendedName>
</protein>
<dbReference type="PANTHER" id="PTHR14319">
    <property type="entry name" value="FIVE-SPAN TRANSMEMBRANE PROTEIN M83"/>
    <property type="match status" value="1"/>
</dbReference>
<keyword evidence="3" id="KW-1003">Cell membrane</keyword>
<evidence type="ECO:0000256" key="4">
    <source>
        <dbReference type="ARBA" id="ARBA00022692"/>
    </source>
</evidence>
<reference evidence="8" key="1">
    <citation type="submission" date="2025-08" db="UniProtKB">
        <authorList>
            <consortium name="Ensembl"/>
        </authorList>
    </citation>
    <scope>IDENTIFICATION</scope>
</reference>
<feature type="transmembrane region" description="Helical" evidence="7">
    <location>
        <begin position="177"/>
        <end position="195"/>
    </location>
</feature>
<gene>
    <name evidence="8" type="primary">MYMK</name>
</gene>
<dbReference type="Pfam" id="PF12036">
    <property type="entry name" value="DUF3522"/>
    <property type="match status" value="1"/>
</dbReference>
<feature type="transmembrane region" description="Helical" evidence="7">
    <location>
        <begin position="35"/>
        <end position="58"/>
    </location>
</feature>
<evidence type="ECO:0000256" key="5">
    <source>
        <dbReference type="ARBA" id="ARBA00022989"/>
    </source>
</evidence>
<proteinExistence type="inferred from homology"/>
<evidence type="ECO:0000313" key="9">
    <source>
        <dbReference type="Proteomes" id="UP000694402"/>
    </source>
</evidence>
<feature type="transmembrane region" description="Helical" evidence="7">
    <location>
        <begin position="154"/>
        <end position="171"/>
    </location>
</feature>
<name>A0A8C8D981_ONCTS</name>
<evidence type="ECO:0000256" key="3">
    <source>
        <dbReference type="ARBA" id="ARBA00022475"/>
    </source>
</evidence>
<organism evidence="8 9">
    <name type="scientific">Oncorhynchus tshawytscha</name>
    <name type="common">Chinook salmon</name>
    <name type="synonym">Salmo tshawytscha</name>
    <dbReference type="NCBI Taxonomy" id="74940"/>
    <lineage>
        <taxon>Eukaryota</taxon>
        <taxon>Metazoa</taxon>
        <taxon>Chordata</taxon>
        <taxon>Craniata</taxon>
        <taxon>Vertebrata</taxon>
        <taxon>Euteleostomi</taxon>
        <taxon>Actinopterygii</taxon>
        <taxon>Neopterygii</taxon>
        <taxon>Teleostei</taxon>
        <taxon>Protacanthopterygii</taxon>
        <taxon>Salmoniformes</taxon>
        <taxon>Salmonidae</taxon>
        <taxon>Salmoninae</taxon>
        <taxon>Oncorhynchus</taxon>
    </lineage>
</organism>
<sequence>MGAYIAKMLLPTVSSLVFLPAASVATKRGFHMEAMVYFFTMFFTTIYHACDGPGLSIICFMKYEILEYFSVYGTAISIWVTLIALGDFDEPKRSTLTMFGVLTCAVRIYQDRWGYGIYSGPIGSAVFIITVKWLQKMKETRGLYPEKRVYTQQVGPGCCFGALALMLRFYFEEWDYAYVHSFYHLSMAVSFVLLLPKKNRYAGTDGNPAKLSCYTLLCCTPFPASTKEKKDKKKTPSRTIWTIPTERPWTRACNSPTLPLYNPPSTPVKKALDITTSVKKGWEIINTTPVKKKGWEIINTTPVKKALDINTTPVKKALDINTTPVKKALDINTTPVKKKALDINTTPDKKALDINTTPDKKALDFTTPVKKGWEIISTTPVKKGLDNSTKSVKRALDFSSTKPVEKGLDIRLDISSTKPVHKGLDISKLKEQNGWK</sequence>
<evidence type="ECO:0000256" key="1">
    <source>
        <dbReference type="ARBA" id="ARBA00004651"/>
    </source>
</evidence>
<dbReference type="GO" id="GO:0005886">
    <property type="term" value="C:plasma membrane"/>
    <property type="evidence" value="ECO:0007669"/>
    <property type="project" value="UniProtKB-SubCell"/>
</dbReference>
<keyword evidence="9" id="KW-1185">Reference proteome</keyword>
<dbReference type="PANTHER" id="PTHR14319:SF7">
    <property type="entry name" value="POST-GPI ATTACHMENT TO PROTEINS FACTOR 6"/>
    <property type="match status" value="1"/>
</dbReference>
<evidence type="ECO:0000256" key="2">
    <source>
        <dbReference type="ARBA" id="ARBA00005542"/>
    </source>
</evidence>
<evidence type="ECO:0000256" key="6">
    <source>
        <dbReference type="ARBA" id="ARBA00023136"/>
    </source>
</evidence>
<accession>A0A8C8D981</accession>
<feature type="transmembrane region" description="Helical" evidence="7">
    <location>
        <begin position="115"/>
        <end position="134"/>
    </location>
</feature>
<evidence type="ECO:0000256" key="7">
    <source>
        <dbReference type="SAM" id="Phobius"/>
    </source>
</evidence>
<keyword evidence="6 7" id="KW-0472">Membrane</keyword>
<dbReference type="GeneTree" id="ENSGT00940000160710"/>
<dbReference type="Ensembl" id="ENSOTST00005025024.2">
    <property type="protein sequence ID" value="ENSOTSP00005023125.2"/>
    <property type="gene ID" value="ENSOTSG00005010983.2"/>
</dbReference>
<reference evidence="8" key="2">
    <citation type="submission" date="2025-09" db="UniProtKB">
        <authorList>
            <consortium name="Ensembl"/>
        </authorList>
    </citation>
    <scope>IDENTIFICATION</scope>
</reference>
<dbReference type="AlphaFoldDB" id="A0A8C8D981"/>
<comment type="similarity">
    <text evidence="2">Belongs to the TMEM8 family.</text>
</comment>
<comment type="subcellular location">
    <subcellularLocation>
        <location evidence="1">Cell membrane</location>
        <topology evidence="1">Multi-pass membrane protein</topology>
    </subcellularLocation>
</comment>
<dbReference type="InterPro" id="IPR021910">
    <property type="entry name" value="NGX6/PGAP6/MYMK"/>
</dbReference>
<dbReference type="Proteomes" id="UP000694402">
    <property type="component" value="Unassembled WGS sequence"/>
</dbReference>
<evidence type="ECO:0000313" key="8">
    <source>
        <dbReference type="Ensembl" id="ENSOTSP00005023125.2"/>
    </source>
</evidence>